<keyword evidence="3" id="KW-1185">Reference proteome</keyword>
<dbReference type="Pfam" id="PF13470">
    <property type="entry name" value="PIN_3"/>
    <property type="match status" value="1"/>
</dbReference>
<dbReference type="InterPro" id="IPR029060">
    <property type="entry name" value="PIN-like_dom_sf"/>
</dbReference>
<reference evidence="2 3" key="1">
    <citation type="submission" date="2022-08" db="EMBL/GenBank/DDBJ databases">
        <title>Bacterial and archaeal communities from various locations to study Microbial Dark Matter (Phase II).</title>
        <authorList>
            <person name="Stepanauskas R."/>
        </authorList>
    </citation>
    <scope>NUCLEOTIDE SEQUENCE [LARGE SCALE GENOMIC DNA]</scope>
    <source>
        <strain evidence="2 3">PD1</strain>
    </source>
</reference>
<evidence type="ECO:0000259" key="1">
    <source>
        <dbReference type="Pfam" id="PF13470"/>
    </source>
</evidence>
<evidence type="ECO:0000313" key="2">
    <source>
        <dbReference type="EMBL" id="MCS3917753.1"/>
    </source>
</evidence>
<dbReference type="EMBL" id="JANUCP010000001">
    <property type="protein sequence ID" value="MCS3917753.1"/>
    <property type="molecule type" value="Genomic_DNA"/>
</dbReference>
<dbReference type="Proteomes" id="UP001204798">
    <property type="component" value="Unassembled WGS sequence"/>
</dbReference>
<dbReference type="RefSeq" id="WP_259092229.1">
    <property type="nucleotide sequence ID" value="NZ_CP130454.1"/>
</dbReference>
<dbReference type="SUPFAM" id="SSF88723">
    <property type="entry name" value="PIN domain-like"/>
    <property type="match status" value="1"/>
</dbReference>
<proteinExistence type="predicted"/>
<organism evidence="2 3">
    <name type="scientific">Candidatus Fervidibacter sacchari</name>
    <dbReference type="NCBI Taxonomy" id="1448929"/>
    <lineage>
        <taxon>Bacteria</taxon>
        <taxon>Candidatus Fervidibacterota</taxon>
        <taxon>Candidatus Fervidibacter</taxon>
    </lineage>
</organism>
<accession>A0ABT2EIH0</accession>
<comment type="caution">
    <text evidence="2">The sequence shown here is derived from an EMBL/GenBank/DDBJ whole genome shotgun (WGS) entry which is preliminary data.</text>
</comment>
<feature type="domain" description="PIN" evidence="1">
    <location>
        <begin position="5"/>
        <end position="122"/>
    </location>
</feature>
<protein>
    <submittedName>
        <fullName evidence="2">Nucleic acid-binding protein</fullName>
    </submittedName>
</protein>
<evidence type="ECO:0000313" key="3">
    <source>
        <dbReference type="Proteomes" id="UP001204798"/>
    </source>
</evidence>
<dbReference type="InterPro" id="IPR002716">
    <property type="entry name" value="PIN_dom"/>
</dbReference>
<gene>
    <name evidence="2" type="ORF">M2350_000150</name>
</gene>
<name>A0ABT2EIH0_9BACT</name>
<sequence>MKRLRVLADLDVIAAGCATTRGYYSAARSVLIAAAIGLIEGIITQDMMTTINRVLRDKFPHRLSEATQVFRELVEGFFKVVPDPTPNQVQPFTSQVTDPDDAPILAAAILSGCKVLVTFNTKHYSKATEILVIRPQAFLELMRRAICDAVR</sequence>